<dbReference type="Pfam" id="PF21130">
    <property type="entry name" value="YgfZ_barrel"/>
    <property type="match status" value="1"/>
</dbReference>
<dbReference type="Proteomes" id="UP000092643">
    <property type="component" value="Unassembled WGS sequence"/>
</dbReference>
<dbReference type="PANTHER" id="PTHR22602:SF0">
    <property type="entry name" value="TRANSFERASE CAF17, MITOCHONDRIAL-RELATED"/>
    <property type="match status" value="1"/>
</dbReference>
<reference evidence="2 3" key="1">
    <citation type="submission" date="2014-11" db="EMBL/GenBank/DDBJ databases">
        <title>Pan-genome of Gallibacterium spp.</title>
        <authorList>
            <person name="Kudirkiene E."/>
            <person name="Bojesen A.M."/>
        </authorList>
    </citation>
    <scope>NUCLEOTIDE SEQUENCE [LARGE SCALE GENOMIC DNA]</scope>
    <source>
        <strain evidence="2 3">F 279</strain>
    </source>
</reference>
<accession>A0A1A7NU66</accession>
<dbReference type="InterPro" id="IPR048451">
    <property type="entry name" value="YgfZ_barrel"/>
</dbReference>
<dbReference type="NCBIfam" id="TIGR03317">
    <property type="entry name" value="ygfZ_signature"/>
    <property type="match status" value="1"/>
</dbReference>
<dbReference type="PATRIC" id="fig|750.21.peg.1885"/>
<dbReference type="SUPFAM" id="SSF101790">
    <property type="entry name" value="Aminomethyltransferase beta-barrel domain"/>
    <property type="match status" value="1"/>
</dbReference>
<dbReference type="PANTHER" id="PTHR22602">
    <property type="entry name" value="TRANSFERASE CAF17, MITOCHONDRIAL-RELATED"/>
    <property type="match status" value="1"/>
</dbReference>
<gene>
    <name evidence="2" type="ORF">QV03_05460</name>
</gene>
<evidence type="ECO:0000313" key="3">
    <source>
        <dbReference type="Proteomes" id="UP000092643"/>
    </source>
</evidence>
<evidence type="ECO:0000259" key="1">
    <source>
        <dbReference type="Pfam" id="PF21130"/>
    </source>
</evidence>
<proteinExistence type="predicted"/>
<dbReference type="InterPro" id="IPR029043">
    <property type="entry name" value="GcvT/YgfZ_C"/>
</dbReference>
<name>A0A1A7NU66_9PAST</name>
<dbReference type="RefSeq" id="WP_039135033.1">
    <property type="nucleotide sequence ID" value="NZ_JTJN01000050.1"/>
</dbReference>
<protein>
    <submittedName>
        <fullName evidence="2">Global regulator</fullName>
    </submittedName>
</protein>
<dbReference type="OrthoDB" id="9796287at2"/>
<dbReference type="InterPro" id="IPR045179">
    <property type="entry name" value="YgfZ/GcvT"/>
</dbReference>
<comment type="caution">
    <text evidence="2">The sequence shown here is derived from an EMBL/GenBank/DDBJ whole genome shotgun (WGS) entry which is preliminary data.</text>
</comment>
<dbReference type="Gene3D" id="2.40.30.160">
    <property type="match status" value="1"/>
</dbReference>
<sequence length="296" mass="33189">MSSLNNINGLAAKLNNYCVIEINGVDSQTFLQGQLTCDVVNMSANSSTLAAHCDPKGKVISLFRLIKFSAEQFWFVFNNSLLPLALQQLKKYAVFSKVTFVEKNLHIAAFSEDCLPNDLITDAEVTTTADKTLVRVNAENDFYLLFSESEQAQAEQAEQWKWLNIVNGEPLFTATAQGEFIPQALNLQHLEQAISFTKGCYIGQETIARAKYRGANKLAMFTLVADEIEAVEIGSSVQMALENGWRKTGTIINFAHYQQQTWLQVVLNKDVPPETPFRLAEDGAVYQLLENRFEEQ</sequence>
<dbReference type="InterPro" id="IPR017703">
    <property type="entry name" value="YgfZ/GCV_T_CS"/>
</dbReference>
<evidence type="ECO:0000313" key="2">
    <source>
        <dbReference type="EMBL" id="OBW98888.1"/>
    </source>
</evidence>
<dbReference type="SUPFAM" id="SSF103025">
    <property type="entry name" value="Folate-binding domain"/>
    <property type="match status" value="1"/>
</dbReference>
<feature type="domain" description="tRNA-modifying protein YgfZ-like beta-barrel" evidence="1">
    <location>
        <begin position="216"/>
        <end position="282"/>
    </location>
</feature>
<dbReference type="GO" id="GO:0016226">
    <property type="term" value="P:iron-sulfur cluster assembly"/>
    <property type="evidence" value="ECO:0007669"/>
    <property type="project" value="TreeGrafter"/>
</dbReference>
<dbReference type="AlphaFoldDB" id="A0A1A7NU66"/>
<dbReference type="Gene3D" id="3.30.70.1400">
    <property type="entry name" value="Aminomethyltransferase beta-barrel domains"/>
    <property type="match status" value="1"/>
</dbReference>
<dbReference type="EMBL" id="JTJO01000026">
    <property type="protein sequence ID" value="OBW98888.1"/>
    <property type="molecule type" value="Genomic_DNA"/>
</dbReference>
<organism evidence="2 3">
    <name type="scientific">Gallibacterium anatis</name>
    <dbReference type="NCBI Taxonomy" id="750"/>
    <lineage>
        <taxon>Bacteria</taxon>
        <taxon>Pseudomonadati</taxon>
        <taxon>Pseudomonadota</taxon>
        <taxon>Gammaproteobacteria</taxon>
        <taxon>Pasteurellales</taxon>
        <taxon>Pasteurellaceae</taxon>
        <taxon>Gallibacterium</taxon>
    </lineage>
</organism>